<accession>A0A2A2EVV8</accession>
<dbReference type="InterPro" id="IPR011335">
    <property type="entry name" value="Restrct_endonuc-II-like"/>
</dbReference>
<dbReference type="GO" id="GO:0003916">
    <property type="term" value="F:DNA topoisomerase activity"/>
    <property type="evidence" value="ECO:0007669"/>
    <property type="project" value="InterPro"/>
</dbReference>
<dbReference type="Proteomes" id="UP000218896">
    <property type="component" value="Unassembled WGS sequence"/>
</dbReference>
<sequence length="290" mass="31893">MARKASALNDLLRMATLMPWWASLLSALISFLVFHALSLIEITPSTTSTPNNPIPVPDNLSWILIGVFSTYLQYIVPLIFLMGMIANLVRRDKGDRLLSRSRRRIQSKEQKQTPPPVNDLSWQQFESLLAATFRAQGYQVKHSLPGPDGGVDLTLKKDRTHTLVQAKHWKSQRVGVAVIRELLGSITAAGADKGIIVTSGSFTPDASKLAGQNDIKLVDGQQLAKLLEAETQPGGIETHSTVSKATIECPRCQSSMTKRIAQRGAHAGEQFWGCTRFPQCRGTRPVQELG</sequence>
<evidence type="ECO:0000259" key="3">
    <source>
        <dbReference type="Pfam" id="PF04471"/>
    </source>
</evidence>
<dbReference type="PANTHER" id="PTHR30015">
    <property type="entry name" value="MRR RESTRICTION SYSTEM PROTEIN"/>
    <property type="match status" value="1"/>
</dbReference>
<comment type="caution">
    <text evidence="4">The sequence shown here is derived from an EMBL/GenBank/DDBJ whole genome shotgun (WGS) entry which is preliminary data.</text>
</comment>
<name>A0A2A2EVV8_9GAMM</name>
<dbReference type="Gene3D" id="3.40.1350.10">
    <property type="match status" value="1"/>
</dbReference>
<dbReference type="GO" id="GO:0006265">
    <property type="term" value="P:DNA topological change"/>
    <property type="evidence" value="ECO:0007669"/>
    <property type="project" value="InterPro"/>
</dbReference>
<organism evidence="4 5">
    <name type="scientific">Halovibrio salipaludis</name>
    <dbReference type="NCBI Taxonomy" id="2032626"/>
    <lineage>
        <taxon>Bacteria</taxon>
        <taxon>Pseudomonadati</taxon>
        <taxon>Pseudomonadota</taxon>
        <taxon>Gammaproteobacteria</taxon>
        <taxon>Oceanospirillales</taxon>
        <taxon>Halomonadaceae</taxon>
        <taxon>Halovibrio</taxon>
    </lineage>
</organism>
<keyword evidence="1" id="KW-1133">Transmembrane helix</keyword>
<gene>
    <name evidence="4" type="ORF">CK501_15875</name>
</gene>
<evidence type="ECO:0000259" key="2">
    <source>
        <dbReference type="Pfam" id="PF01396"/>
    </source>
</evidence>
<dbReference type="GO" id="GO:0015666">
    <property type="term" value="F:restriction endodeoxyribonuclease activity"/>
    <property type="evidence" value="ECO:0007669"/>
    <property type="project" value="TreeGrafter"/>
</dbReference>
<dbReference type="SUPFAM" id="SSF57783">
    <property type="entry name" value="Zinc beta-ribbon"/>
    <property type="match status" value="1"/>
</dbReference>
<keyword evidence="1" id="KW-0812">Transmembrane</keyword>
<reference evidence="4 5" key="1">
    <citation type="submission" date="2017-08" db="EMBL/GenBank/DDBJ databases">
        <title>Halovibrio sewagensis sp. nov., isolated from wastewater of high salinity.</title>
        <authorList>
            <person name="Dong X."/>
            <person name="Zhang G."/>
        </authorList>
    </citation>
    <scope>NUCLEOTIDE SEQUENCE [LARGE SCALE GENOMIC DNA]</scope>
    <source>
        <strain evidence="4 5">YL5-2</strain>
    </source>
</reference>
<dbReference type="Pfam" id="PF04471">
    <property type="entry name" value="Mrr_cat"/>
    <property type="match status" value="1"/>
</dbReference>
<dbReference type="OrthoDB" id="5782056at2"/>
<dbReference type="InterPro" id="IPR013498">
    <property type="entry name" value="Topo_IA_Znf"/>
</dbReference>
<dbReference type="Gene3D" id="3.30.65.10">
    <property type="entry name" value="Bacterial Topoisomerase I, domain 1"/>
    <property type="match status" value="1"/>
</dbReference>
<dbReference type="GO" id="GO:0009307">
    <property type="term" value="P:DNA restriction-modification system"/>
    <property type="evidence" value="ECO:0007669"/>
    <property type="project" value="InterPro"/>
</dbReference>
<dbReference type="InterPro" id="IPR052906">
    <property type="entry name" value="Type_IV_Methyl-Rstrct_Enzyme"/>
</dbReference>
<proteinExistence type="predicted"/>
<feature type="transmembrane region" description="Helical" evidence="1">
    <location>
        <begin position="20"/>
        <end position="40"/>
    </location>
</feature>
<evidence type="ECO:0000313" key="4">
    <source>
        <dbReference type="EMBL" id="PAU76413.1"/>
    </source>
</evidence>
<feature type="transmembrane region" description="Helical" evidence="1">
    <location>
        <begin position="60"/>
        <end position="89"/>
    </location>
</feature>
<evidence type="ECO:0000256" key="1">
    <source>
        <dbReference type="SAM" id="Phobius"/>
    </source>
</evidence>
<evidence type="ECO:0008006" key="6">
    <source>
        <dbReference type="Google" id="ProtNLM"/>
    </source>
</evidence>
<evidence type="ECO:0000313" key="5">
    <source>
        <dbReference type="Proteomes" id="UP000218896"/>
    </source>
</evidence>
<keyword evidence="5" id="KW-1185">Reference proteome</keyword>
<keyword evidence="1" id="KW-0472">Membrane</keyword>
<feature type="domain" description="DNA topoisomerase type IA zn finger" evidence="2">
    <location>
        <begin position="247"/>
        <end position="287"/>
    </location>
</feature>
<dbReference type="PANTHER" id="PTHR30015:SF7">
    <property type="entry name" value="TYPE IV METHYL-DIRECTED RESTRICTION ENZYME ECOKMRR"/>
    <property type="match status" value="1"/>
</dbReference>
<dbReference type="GO" id="GO:0005694">
    <property type="term" value="C:chromosome"/>
    <property type="evidence" value="ECO:0007669"/>
    <property type="project" value="InterPro"/>
</dbReference>
<dbReference type="SUPFAM" id="SSF52980">
    <property type="entry name" value="Restriction endonuclease-like"/>
    <property type="match status" value="1"/>
</dbReference>
<dbReference type="GO" id="GO:0003677">
    <property type="term" value="F:DNA binding"/>
    <property type="evidence" value="ECO:0007669"/>
    <property type="project" value="InterPro"/>
</dbReference>
<dbReference type="RefSeq" id="WP_095618723.1">
    <property type="nucleotide sequence ID" value="NZ_NSKD01000012.1"/>
</dbReference>
<dbReference type="EMBL" id="NSKD01000012">
    <property type="protein sequence ID" value="PAU76413.1"/>
    <property type="molecule type" value="Genomic_DNA"/>
</dbReference>
<dbReference type="Pfam" id="PF01396">
    <property type="entry name" value="Zn_ribbon_Top1"/>
    <property type="match status" value="1"/>
</dbReference>
<protein>
    <recommendedName>
        <fullName evidence="6">Restriction endonuclease</fullName>
    </recommendedName>
</protein>
<dbReference type="InterPro" id="IPR007560">
    <property type="entry name" value="Restrct_endonuc_IV_Mrr"/>
</dbReference>
<feature type="domain" description="Restriction endonuclease type IV Mrr" evidence="3">
    <location>
        <begin position="118"/>
        <end position="227"/>
    </location>
</feature>
<dbReference type="AlphaFoldDB" id="A0A2A2EVV8"/>
<dbReference type="InterPro" id="IPR011856">
    <property type="entry name" value="tRNA_endonuc-like_dom_sf"/>
</dbReference>